<reference evidence="4" key="1">
    <citation type="journal article" date="2019" name="Int. J. Syst. Evol. Microbiol.">
        <title>The Global Catalogue of Microorganisms (GCM) 10K type strain sequencing project: providing services to taxonomists for standard genome sequencing and annotation.</title>
        <authorList>
            <consortium name="The Broad Institute Genomics Platform"/>
            <consortium name="The Broad Institute Genome Sequencing Center for Infectious Disease"/>
            <person name="Wu L."/>
            <person name="Ma J."/>
        </authorList>
    </citation>
    <scope>NUCLEOTIDE SEQUENCE [LARGE SCALE GENOMIC DNA]</scope>
    <source>
        <strain evidence="4">JCM 17441</strain>
    </source>
</reference>
<comment type="caution">
    <text evidence="3">The sequence shown here is derived from an EMBL/GenBank/DDBJ whole genome shotgun (WGS) entry which is preliminary data.</text>
</comment>
<dbReference type="Gene3D" id="3.30.420.10">
    <property type="entry name" value="Ribonuclease H-like superfamily/Ribonuclease H"/>
    <property type="match status" value="1"/>
</dbReference>
<evidence type="ECO:0000313" key="4">
    <source>
        <dbReference type="Proteomes" id="UP001500620"/>
    </source>
</evidence>
<dbReference type="InterPro" id="IPR036397">
    <property type="entry name" value="RNaseH_sf"/>
</dbReference>
<proteinExistence type="predicted"/>
<dbReference type="RefSeq" id="WP_345144729.1">
    <property type="nucleotide sequence ID" value="NZ_BAABAT010000117.1"/>
</dbReference>
<dbReference type="InterPro" id="IPR038717">
    <property type="entry name" value="Tc1-like_DDE_dom"/>
</dbReference>
<name>A0ABP8DWC9_9ACTN</name>
<evidence type="ECO:0000313" key="3">
    <source>
        <dbReference type="EMBL" id="GAA4264232.1"/>
    </source>
</evidence>
<feature type="region of interest" description="Disordered" evidence="1">
    <location>
        <begin position="71"/>
        <end position="105"/>
    </location>
</feature>
<feature type="compositionally biased region" description="Basic residues" evidence="1">
    <location>
        <begin position="75"/>
        <end position="86"/>
    </location>
</feature>
<evidence type="ECO:0000256" key="1">
    <source>
        <dbReference type="SAM" id="MobiDB-lite"/>
    </source>
</evidence>
<protein>
    <recommendedName>
        <fullName evidence="2">Tc1-like transposase DDE domain-containing protein</fullName>
    </recommendedName>
</protein>
<sequence>MTCGDEVFGKRTVVLIWDGLSAHRSKDVKAWLATQQHWLHVGALPGYAHDLNPMELVWGSLKATELANLCPTSSTRRHRRTHRPAAHRQQLPTVLQLPRPTGLRL</sequence>
<accession>A0ABP8DWC9</accession>
<feature type="domain" description="Tc1-like transposase DDE" evidence="2">
    <location>
        <begin position="12"/>
        <end position="65"/>
    </location>
</feature>
<organism evidence="3 4">
    <name type="scientific">Dactylosporangium darangshiense</name>
    <dbReference type="NCBI Taxonomy" id="579108"/>
    <lineage>
        <taxon>Bacteria</taxon>
        <taxon>Bacillati</taxon>
        <taxon>Actinomycetota</taxon>
        <taxon>Actinomycetes</taxon>
        <taxon>Micromonosporales</taxon>
        <taxon>Micromonosporaceae</taxon>
        <taxon>Dactylosporangium</taxon>
    </lineage>
</organism>
<keyword evidence="4" id="KW-1185">Reference proteome</keyword>
<gene>
    <name evidence="3" type="ORF">GCM10022255_115960</name>
</gene>
<dbReference type="Proteomes" id="UP001500620">
    <property type="component" value="Unassembled WGS sequence"/>
</dbReference>
<dbReference type="EMBL" id="BAABAT010000117">
    <property type="protein sequence ID" value="GAA4264232.1"/>
    <property type="molecule type" value="Genomic_DNA"/>
</dbReference>
<evidence type="ECO:0000259" key="2">
    <source>
        <dbReference type="Pfam" id="PF13358"/>
    </source>
</evidence>
<dbReference type="Pfam" id="PF13358">
    <property type="entry name" value="DDE_3"/>
    <property type="match status" value="1"/>
</dbReference>